<dbReference type="PANTHER" id="PTHR11560">
    <property type="entry name" value="39S RIBOSOMAL PROTEIN L10, MITOCHONDRIAL"/>
    <property type="match status" value="1"/>
</dbReference>
<accession>A0A1G6BLH2</accession>
<proteinExistence type="inferred from homology"/>
<dbReference type="CDD" id="cd05797">
    <property type="entry name" value="Ribosomal_L10"/>
    <property type="match status" value="1"/>
</dbReference>
<evidence type="ECO:0000313" key="7">
    <source>
        <dbReference type="EMBL" id="SDB21435.1"/>
    </source>
</evidence>
<reference evidence="7 8" key="1">
    <citation type="submission" date="2016-10" db="EMBL/GenBank/DDBJ databases">
        <authorList>
            <person name="de Groot N.N."/>
        </authorList>
    </citation>
    <scope>NUCLEOTIDE SEQUENCE [LARGE SCALE GENOMIC DNA]</scope>
    <source>
        <strain evidence="7 8">ASO4-2</strain>
    </source>
</reference>
<dbReference type="EMBL" id="FMXO01000005">
    <property type="protein sequence ID" value="SDB21435.1"/>
    <property type="molecule type" value="Genomic_DNA"/>
</dbReference>
<gene>
    <name evidence="6" type="primary">rplJ</name>
    <name evidence="7" type="ORF">SAMN05660653_01032</name>
</gene>
<dbReference type="RefSeq" id="WP_092118138.1">
    <property type="nucleotide sequence ID" value="NZ_FMXO01000005.1"/>
</dbReference>
<evidence type="ECO:0000256" key="1">
    <source>
        <dbReference type="ARBA" id="ARBA00002633"/>
    </source>
</evidence>
<keyword evidence="8" id="KW-1185">Reference proteome</keyword>
<dbReference type="InterPro" id="IPR001790">
    <property type="entry name" value="Ribosomal_uL10"/>
</dbReference>
<dbReference type="STRING" id="617002.SAMN05660653_01032"/>
<dbReference type="GO" id="GO:0070180">
    <property type="term" value="F:large ribosomal subunit rRNA binding"/>
    <property type="evidence" value="ECO:0007669"/>
    <property type="project" value="UniProtKB-UniRule"/>
</dbReference>
<dbReference type="OrthoDB" id="3186107at2"/>
<dbReference type="GO" id="GO:0005840">
    <property type="term" value="C:ribosome"/>
    <property type="evidence" value="ECO:0007669"/>
    <property type="project" value="UniProtKB-KW"/>
</dbReference>
<evidence type="ECO:0000256" key="6">
    <source>
        <dbReference type="HAMAP-Rule" id="MF_00362"/>
    </source>
</evidence>
<dbReference type="HAMAP" id="MF_00362">
    <property type="entry name" value="Ribosomal_uL10"/>
    <property type="match status" value="1"/>
</dbReference>
<keyword evidence="3 6" id="KW-0689">Ribosomal protein</keyword>
<dbReference type="InterPro" id="IPR047865">
    <property type="entry name" value="Ribosomal_uL10_bac_type"/>
</dbReference>
<comment type="function">
    <text evidence="1 6">Forms part of the ribosomal stalk, playing a central role in the interaction of the ribosome with GTP-bound translation factors.</text>
</comment>
<keyword evidence="6" id="KW-0694">RNA-binding</keyword>
<keyword evidence="4 6" id="KW-0687">Ribonucleoprotein</keyword>
<dbReference type="NCBIfam" id="NF000955">
    <property type="entry name" value="PRK00099.1-1"/>
    <property type="match status" value="1"/>
</dbReference>
<dbReference type="GO" id="GO:1990904">
    <property type="term" value="C:ribonucleoprotein complex"/>
    <property type="evidence" value="ECO:0007669"/>
    <property type="project" value="UniProtKB-KW"/>
</dbReference>
<dbReference type="Pfam" id="PF00466">
    <property type="entry name" value="Ribosomal_L10"/>
    <property type="match status" value="1"/>
</dbReference>
<dbReference type="SUPFAM" id="SSF160369">
    <property type="entry name" value="Ribosomal protein L10-like"/>
    <property type="match status" value="1"/>
</dbReference>
<name>A0A1G6BLH2_9BACT</name>
<evidence type="ECO:0000313" key="8">
    <source>
        <dbReference type="Proteomes" id="UP000198771"/>
    </source>
</evidence>
<dbReference type="AlphaFoldDB" id="A0A1G6BLH2"/>
<evidence type="ECO:0000256" key="3">
    <source>
        <dbReference type="ARBA" id="ARBA00022980"/>
    </source>
</evidence>
<dbReference type="Gene3D" id="3.30.70.1730">
    <property type="match status" value="1"/>
</dbReference>
<dbReference type="Proteomes" id="UP000198771">
    <property type="component" value="Unassembled WGS sequence"/>
</dbReference>
<comment type="similarity">
    <text evidence="2 6">Belongs to the universal ribosomal protein uL10 family.</text>
</comment>
<sequence>MNRTQKGEVIEKLRGKAANANIAIVTDFKGLKVEEVTPLRVKLRESGVDYHVVKNTLARIALDGSKHEILKDSLKDCCAIAFTTGDPVAAAKIIVEFDKGSKNFNTRFASLEGKFLTKNQIEDLAKLPSKEVLLAMTLGTMNAVPTNFVGLFANILRNFLYALNAIKEQKEQPESV</sequence>
<comment type="subunit">
    <text evidence="6">Part of the ribosomal stalk of the 50S ribosomal subunit. The N-terminus interacts with L11 and the large rRNA to form the base of the stalk. The C-terminus forms an elongated spine to which L12 dimers bind in a sequential fashion forming a multimeric L10(L12)X complex.</text>
</comment>
<keyword evidence="6" id="KW-0699">rRNA-binding</keyword>
<dbReference type="Gene3D" id="6.10.250.290">
    <property type="match status" value="1"/>
</dbReference>
<protein>
    <recommendedName>
        <fullName evidence="5 6">Large ribosomal subunit protein uL10</fullName>
    </recommendedName>
</protein>
<evidence type="ECO:0000256" key="4">
    <source>
        <dbReference type="ARBA" id="ARBA00023274"/>
    </source>
</evidence>
<dbReference type="InterPro" id="IPR022973">
    <property type="entry name" value="Ribosomal_uL10_bac"/>
</dbReference>
<dbReference type="GO" id="GO:0006412">
    <property type="term" value="P:translation"/>
    <property type="evidence" value="ECO:0007669"/>
    <property type="project" value="UniProtKB-UniRule"/>
</dbReference>
<organism evidence="7 8">
    <name type="scientific">Desulfonatronum thiosulfatophilum</name>
    <dbReference type="NCBI Taxonomy" id="617002"/>
    <lineage>
        <taxon>Bacteria</taxon>
        <taxon>Pseudomonadati</taxon>
        <taxon>Thermodesulfobacteriota</taxon>
        <taxon>Desulfovibrionia</taxon>
        <taxon>Desulfovibrionales</taxon>
        <taxon>Desulfonatronaceae</taxon>
        <taxon>Desulfonatronum</taxon>
    </lineage>
</organism>
<evidence type="ECO:0000256" key="5">
    <source>
        <dbReference type="ARBA" id="ARBA00035202"/>
    </source>
</evidence>
<dbReference type="InterPro" id="IPR043141">
    <property type="entry name" value="Ribosomal_uL10-like_sf"/>
</dbReference>
<evidence type="ECO:0000256" key="2">
    <source>
        <dbReference type="ARBA" id="ARBA00008889"/>
    </source>
</evidence>